<accession>A0A976R7H7</accession>
<sequence length="145" mass="16853">MNPRYCRYTSTQFRSLGYPDPEHFIGSRELVDPFPEVSATEREMFAYGKFKSIIKVLFAESRHPEFDALVTENSSPEVRNFVNNFLFKQIQCLPACSTDEDAFNSIIPRDVQTEAELRPYLDNLKQYISDYRASKQQSVEPPKPE</sequence>
<organism evidence="1">
    <name type="scientific">Sigmofec virus UA08Rod_4258</name>
    <dbReference type="NCBI Taxonomy" id="2929397"/>
    <lineage>
        <taxon>Viruses</taxon>
        <taxon>Monodnaviria</taxon>
        <taxon>Sangervirae</taxon>
        <taxon>Phixviricota</taxon>
        <taxon>Malgrandaviricetes</taxon>
        <taxon>Petitvirales</taxon>
        <taxon>Microviridae</taxon>
    </lineage>
</organism>
<reference evidence="1" key="1">
    <citation type="submission" date="2022-02" db="EMBL/GenBank/DDBJ databases">
        <title>Towards deciphering the DNA virus diversity associated with rodent species in the families Cricetidae and Heteromyidae.</title>
        <authorList>
            <person name="Lund M."/>
            <person name="Larsen B.B."/>
            <person name="Gryseels S."/>
            <person name="Kraberger S."/>
            <person name="Rowsey D.M."/>
            <person name="Steger L."/>
            <person name="Yule K.M."/>
            <person name="Upham N.S."/>
            <person name="Worobey M."/>
            <person name="Van Doorslaer K."/>
            <person name="Varsani A."/>
        </authorList>
    </citation>
    <scope>NUCLEOTIDE SEQUENCE</scope>
    <source>
        <strain evidence="1">UA08Rod_4258</strain>
    </source>
</reference>
<dbReference type="EMBL" id="OM869574">
    <property type="protein sequence ID" value="UPW41307.1"/>
    <property type="molecule type" value="Genomic_DNA"/>
</dbReference>
<protein>
    <submittedName>
        <fullName evidence="1">Uncharacterized protein</fullName>
    </submittedName>
</protein>
<name>A0A976R7H7_9VIRU</name>
<evidence type="ECO:0000313" key="1">
    <source>
        <dbReference type="EMBL" id="UPW41307.1"/>
    </source>
</evidence>
<proteinExistence type="predicted"/>